<evidence type="ECO:0000256" key="2">
    <source>
        <dbReference type="ARBA" id="ARBA00009329"/>
    </source>
</evidence>
<dbReference type="PANTHER" id="PTHR43818:SF1">
    <property type="entry name" value="GLYCOSYL HYDROLASE FAMILY 109 PROTEIN"/>
    <property type="match status" value="1"/>
</dbReference>
<keyword evidence="4" id="KW-0520">NAD</keyword>
<dbReference type="RefSeq" id="WP_311353139.1">
    <property type="nucleotide sequence ID" value="NZ_JAVRHR010000004.1"/>
</dbReference>
<dbReference type="PANTHER" id="PTHR43818">
    <property type="entry name" value="BCDNA.GH03377"/>
    <property type="match status" value="1"/>
</dbReference>
<dbReference type="EMBL" id="JAVRHR010000004">
    <property type="protein sequence ID" value="MDT0608407.1"/>
    <property type="molecule type" value="Genomic_DNA"/>
</dbReference>
<keyword evidence="9" id="KW-1185">Reference proteome</keyword>
<keyword evidence="5" id="KW-0326">Glycosidase</keyword>
<dbReference type="InterPro" id="IPR050463">
    <property type="entry name" value="Gfo/Idh/MocA_oxidrdct_glycsds"/>
</dbReference>
<dbReference type="Gene3D" id="3.30.360.10">
    <property type="entry name" value="Dihydrodipicolinate Reductase, domain 2"/>
    <property type="match status" value="1"/>
</dbReference>
<evidence type="ECO:0000259" key="7">
    <source>
        <dbReference type="Pfam" id="PF21252"/>
    </source>
</evidence>
<feature type="domain" description="Glycosyl hydrolase 109 C-terminal" evidence="7">
    <location>
        <begin position="192"/>
        <end position="364"/>
    </location>
</feature>
<dbReference type="InterPro" id="IPR049303">
    <property type="entry name" value="Glyco_hydro_109_C"/>
</dbReference>
<dbReference type="Pfam" id="PF01408">
    <property type="entry name" value="GFO_IDH_MocA"/>
    <property type="match status" value="1"/>
</dbReference>
<sequence length="462" mass="52114">MKDLNRRSFIKKTSLSAAAVSVMPSYLGANSERPIAQKYMGDFAAPKIENVRAAFIGVGARGGYHLKFLAALPNTEVVAVCDIYEDLIKEKIGWVREVADEGRHKNIAEYFGDENQWRRMLKEVKPDVVFIATNWKNHAPMAIESMEQGAHTFVEVPIAINISEMWDIVDTSERTQKHCMMLENVNYGRDELMFLNMCRQGVVGEILHGEAAYIHELRWQMEEQDRGTGSWRTHHYSKRNGNLYPTHGLGPVAQYMNLGRGEDTFSSLVSFSTPSRGRASYAEKNYPKGHKWNELDFKGGDLNTSIIKTQLGKTIMVQWDETSPRPYTRHNLVQGTKGVLAGFPTRIALEGGAEDITKDHHSWVQGEQLQVLYEKYDHPLYKRLNETAKDSGHGGMDGIMVYRIVECLQKGLPLDQNVYEGCLWSAVAPLSERSVAGGGAPQPFPDFTRANWKETSSLQIIK</sequence>
<feature type="domain" description="Gfo/Idh/MocA-like oxidoreductase N-terminal" evidence="6">
    <location>
        <begin position="52"/>
        <end position="181"/>
    </location>
</feature>
<dbReference type="Proteomes" id="UP001255246">
    <property type="component" value="Unassembled WGS sequence"/>
</dbReference>
<organism evidence="8 9">
    <name type="scientific">Croceitalea rosinachiae</name>
    <dbReference type="NCBI Taxonomy" id="3075596"/>
    <lineage>
        <taxon>Bacteria</taxon>
        <taxon>Pseudomonadati</taxon>
        <taxon>Bacteroidota</taxon>
        <taxon>Flavobacteriia</taxon>
        <taxon>Flavobacteriales</taxon>
        <taxon>Flavobacteriaceae</taxon>
        <taxon>Croceitalea</taxon>
    </lineage>
</organism>
<evidence type="ECO:0000259" key="6">
    <source>
        <dbReference type="Pfam" id="PF01408"/>
    </source>
</evidence>
<comment type="cofactor">
    <cofactor evidence="1">
        <name>NAD(+)</name>
        <dbReference type="ChEBI" id="CHEBI:57540"/>
    </cofactor>
</comment>
<reference evidence="8 9" key="1">
    <citation type="submission" date="2023-09" db="EMBL/GenBank/DDBJ databases">
        <authorList>
            <person name="Rey-Velasco X."/>
        </authorList>
    </citation>
    <scope>NUCLEOTIDE SEQUENCE [LARGE SCALE GENOMIC DNA]</scope>
    <source>
        <strain evidence="8 9">F388</strain>
    </source>
</reference>
<comment type="caution">
    <text evidence="8">The sequence shown here is derived from an EMBL/GenBank/DDBJ whole genome shotgun (WGS) entry which is preliminary data.</text>
</comment>
<evidence type="ECO:0000313" key="9">
    <source>
        <dbReference type="Proteomes" id="UP001255246"/>
    </source>
</evidence>
<dbReference type="PROSITE" id="PS51318">
    <property type="entry name" value="TAT"/>
    <property type="match status" value="1"/>
</dbReference>
<dbReference type="InterPro" id="IPR006311">
    <property type="entry name" value="TAT_signal"/>
</dbReference>
<dbReference type="InterPro" id="IPR000683">
    <property type="entry name" value="Gfo/Idh/MocA-like_OxRdtase_N"/>
</dbReference>
<comment type="similarity">
    <text evidence="2">Belongs to the Gfo/Idh/MocA family. Glycosyl hydrolase 109 subfamily.</text>
</comment>
<dbReference type="Gene3D" id="3.40.50.720">
    <property type="entry name" value="NAD(P)-binding Rossmann-like Domain"/>
    <property type="match status" value="1"/>
</dbReference>
<dbReference type="SUPFAM" id="SSF51735">
    <property type="entry name" value="NAD(P)-binding Rossmann-fold domains"/>
    <property type="match status" value="1"/>
</dbReference>
<dbReference type="Pfam" id="PF21252">
    <property type="entry name" value="Glyco_hydro_109_C"/>
    <property type="match status" value="1"/>
</dbReference>
<proteinExistence type="inferred from homology"/>
<dbReference type="InterPro" id="IPR036291">
    <property type="entry name" value="NAD(P)-bd_dom_sf"/>
</dbReference>
<evidence type="ECO:0000256" key="4">
    <source>
        <dbReference type="ARBA" id="ARBA00023027"/>
    </source>
</evidence>
<evidence type="ECO:0000256" key="5">
    <source>
        <dbReference type="ARBA" id="ARBA00023295"/>
    </source>
</evidence>
<evidence type="ECO:0000256" key="3">
    <source>
        <dbReference type="ARBA" id="ARBA00022801"/>
    </source>
</evidence>
<name>A0ABU3ADZ5_9FLAO</name>
<gene>
    <name evidence="8" type="ORF">RM706_15300</name>
</gene>
<evidence type="ECO:0000313" key="8">
    <source>
        <dbReference type="EMBL" id="MDT0608407.1"/>
    </source>
</evidence>
<accession>A0ABU3ADZ5</accession>
<evidence type="ECO:0000256" key="1">
    <source>
        <dbReference type="ARBA" id="ARBA00001911"/>
    </source>
</evidence>
<protein>
    <submittedName>
        <fullName evidence="8">Gfo/Idh/MocA family oxidoreductase</fullName>
    </submittedName>
</protein>
<keyword evidence="3" id="KW-0378">Hydrolase</keyword>